<dbReference type="RefSeq" id="XP_016505778.1">
    <property type="nucleotide sequence ID" value="XM_016650292.1"/>
</dbReference>
<dbReference type="PaxDb" id="4097-A0A1S4CXA7"/>
<sequence length="122" mass="13954">MWLMNVDALLTQMAYETTKIDVLTLGTLKKVREDATMAKEVVRYDRALRAINEKLGERGRSLFSGTEATERSTKKRMAEFLESKTVRVAECNGDNDRHFALQAGLVLKADEEVRLREECSHF</sequence>
<accession>A0A1S4CXA7</accession>
<gene>
    <name evidence="1" type="primary">LOC107823601</name>
</gene>
<reference evidence="1" key="1">
    <citation type="submission" date="2025-08" db="UniProtKB">
        <authorList>
            <consortium name="RefSeq"/>
        </authorList>
    </citation>
    <scope>IDENTIFICATION</scope>
</reference>
<evidence type="ECO:0000313" key="1">
    <source>
        <dbReference type="RefSeq" id="XP_016505778.1"/>
    </source>
</evidence>
<name>A0A1S4CXA7_TOBAC</name>
<dbReference type="AlphaFoldDB" id="A0A1S4CXA7"/>
<organism evidence="1">
    <name type="scientific">Nicotiana tabacum</name>
    <name type="common">Common tobacco</name>
    <dbReference type="NCBI Taxonomy" id="4097"/>
    <lineage>
        <taxon>Eukaryota</taxon>
        <taxon>Viridiplantae</taxon>
        <taxon>Streptophyta</taxon>
        <taxon>Embryophyta</taxon>
        <taxon>Tracheophyta</taxon>
        <taxon>Spermatophyta</taxon>
        <taxon>Magnoliopsida</taxon>
        <taxon>eudicotyledons</taxon>
        <taxon>Gunneridae</taxon>
        <taxon>Pentapetalae</taxon>
        <taxon>asterids</taxon>
        <taxon>lamiids</taxon>
        <taxon>Solanales</taxon>
        <taxon>Solanaceae</taxon>
        <taxon>Nicotianoideae</taxon>
        <taxon>Nicotianeae</taxon>
        <taxon>Nicotiana</taxon>
    </lineage>
</organism>
<dbReference type="KEGG" id="nta:107823601"/>
<proteinExistence type="predicted"/>
<protein>
    <submittedName>
        <fullName evidence="1">Uncharacterized protein</fullName>
    </submittedName>
</protein>